<keyword evidence="1" id="KW-1133">Transmembrane helix</keyword>
<keyword evidence="1" id="KW-0472">Membrane</keyword>
<protein>
    <submittedName>
        <fullName evidence="2">Uncharacterized protein</fullName>
    </submittedName>
</protein>
<accession>A0ABW4HTE5</accession>
<name>A0ABW4HTE5_9BACI</name>
<comment type="caution">
    <text evidence="2">The sequence shown here is derived from an EMBL/GenBank/DDBJ whole genome shotgun (WGS) entry which is preliminary data.</text>
</comment>
<feature type="transmembrane region" description="Helical" evidence="1">
    <location>
        <begin position="59"/>
        <end position="77"/>
    </location>
</feature>
<dbReference type="RefSeq" id="WP_251516951.1">
    <property type="nucleotide sequence ID" value="NZ_JAMBON010000044.1"/>
</dbReference>
<keyword evidence="1" id="KW-0812">Transmembrane</keyword>
<proteinExistence type="predicted"/>
<sequence length="78" mass="9013">MSKKDIPKELNDRLAEFKVEVPEIPLKRSKMERFANWIYAPAKDPLEALGIKENSLPKLIGYPFVILLILFAMPILFI</sequence>
<keyword evidence="3" id="KW-1185">Reference proteome</keyword>
<evidence type="ECO:0000313" key="2">
    <source>
        <dbReference type="EMBL" id="MFD1608894.1"/>
    </source>
</evidence>
<dbReference type="Proteomes" id="UP001597221">
    <property type="component" value="Unassembled WGS sequence"/>
</dbReference>
<gene>
    <name evidence="2" type="ORF">ACFSBH_14815</name>
</gene>
<reference evidence="3" key="1">
    <citation type="journal article" date="2019" name="Int. J. Syst. Evol. Microbiol.">
        <title>The Global Catalogue of Microorganisms (GCM) 10K type strain sequencing project: providing services to taxonomists for standard genome sequencing and annotation.</title>
        <authorList>
            <consortium name="The Broad Institute Genomics Platform"/>
            <consortium name="The Broad Institute Genome Sequencing Center for Infectious Disease"/>
            <person name="Wu L."/>
            <person name="Ma J."/>
        </authorList>
    </citation>
    <scope>NUCLEOTIDE SEQUENCE [LARGE SCALE GENOMIC DNA]</scope>
    <source>
        <strain evidence="3">CGMCC 1.12376</strain>
    </source>
</reference>
<evidence type="ECO:0000256" key="1">
    <source>
        <dbReference type="SAM" id="Phobius"/>
    </source>
</evidence>
<organism evidence="2 3">
    <name type="scientific">Oceanobacillus luteolus</name>
    <dbReference type="NCBI Taxonomy" id="1274358"/>
    <lineage>
        <taxon>Bacteria</taxon>
        <taxon>Bacillati</taxon>
        <taxon>Bacillota</taxon>
        <taxon>Bacilli</taxon>
        <taxon>Bacillales</taxon>
        <taxon>Bacillaceae</taxon>
        <taxon>Oceanobacillus</taxon>
    </lineage>
</organism>
<dbReference type="EMBL" id="JBHUDE010000138">
    <property type="protein sequence ID" value="MFD1608894.1"/>
    <property type="molecule type" value="Genomic_DNA"/>
</dbReference>
<evidence type="ECO:0000313" key="3">
    <source>
        <dbReference type="Proteomes" id="UP001597221"/>
    </source>
</evidence>